<dbReference type="Proteomes" id="UP000799118">
    <property type="component" value="Unassembled WGS sequence"/>
</dbReference>
<feature type="compositionally biased region" description="Acidic residues" evidence="1">
    <location>
        <begin position="77"/>
        <end position="91"/>
    </location>
</feature>
<sequence length="131" mass="13400">MNHSQNSKGTETISIQSASTVKSTSTVESASTVEPASTVQLASTVTSASTVEPAANVKLLSDTTGNLDSDVPSAELIDPDGELDDDGDESDGWNSDQEPIRPDQRARGGIKAPVSGGVRSATNVKGGGTKR</sequence>
<dbReference type="EMBL" id="ML770008">
    <property type="protein sequence ID" value="KAE9385268.1"/>
    <property type="molecule type" value="Genomic_DNA"/>
</dbReference>
<feature type="region of interest" description="Disordered" evidence="1">
    <location>
        <begin position="1"/>
        <end position="39"/>
    </location>
</feature>
<feature type="compositionally biased region" description="Low complexity" evidence="1">
    <location>
        <begin position="17"/>
        <end position="34"/>
    </location>
</feature>
<name>A0A6A4GIE4_9AGAR</name>
<organism evidence="2 3">
    <name type="scientific">Gymnopus androsaceus JB14</name>
    <dbReference type="NCBI Taxonomy" id="1447944"/>
    <lineage>
        <taxon>Eukaryota</taxon>
        <taxon>Fungi</taxon>
        <taxon>Dikarya</taxon>
        <taxon>Basidiomycota</taxon>
        <taxon>Agaricomycotina</taxon>
        <taxon>Agaricomycetes</taxon>
        <taxon>Agaricomycetidae</taxon>
        <taxon>Agaricales</taxon>
        <taxon>Marasmiineae</taxon>
        <taxon>Omphalotaceae</taxon>
        <taxon>Gymnopus</taxon>
    </lineage>
</organism>
<feature type="region of interest" description="Disordered" evidence="1">
    <location>
        <begin position="62"/>
        <end position="131"/>
    </location>
</feature>
<evidence type="ECO:0000313" key="2">
    <source>
        <dbReference type="EMBL" id="KAE9385268.1"/>
    </source>
</evidence>
<evidence type="ECO:0000256" key="1">
    <source>
        <dbReference type="SAM" id="MobiDB-lite"/>
    </source>
</evidence>
<protein>
    <submittedName>
        <fullName evidence="2">Uncharacterized protein</fullName>
    </submittedName>
</protein>
<keyword evidence="3" id="KW-1185">Reference proteome</keyword>
<proteinExistence type="predicted"/>
<reference evidence="2" key="1">
    <citation type="journal article" date="2019" name="Environ. Microbiol.">
        <title>Fungal ecological strategies reflected in gene transcription - a case study of two litter decomposers.</title>
        <authorList>
            <person name="Barbi F."/>
            <person name="Kohler A."/>
            <person name="Barry K."/>
            <person name="Baskaran P."/>
            <person name="Daum C."/>
            <person name="Fauchery L."/>
            <person name="Ihrmark K."/>
            <person name="Kuo A."/>
            <person name="LaButti K."/>
            <person name="Lipzen A."/>
            <person name="Morin E."/>
            <person name="Grigoriev I.V."/>
            <person name="Henrissat B."/>
            <person name="Lindahl B."/>
            <person name="Martin F."/>
        </authorList>
    </citation>
    <scope>NUCLEOTIDE SEQUENCE</scope>
    <source>
        <strain evidence="2">JB14</strain>
    </source>
</reference>
<accession>A0A6A4GIE4</accession>
<dbReference type="OrthoDB" id="3116646at2759"/>
<gene>
    <name evidence="2" type="ORF">BT96DRAFT_928892</name>
</gene>
<dbReference type="AlphaFoldDB" id="A0A6A4GIE4"/>
<evidence type="ECO:0000313" key="3">
    <source>
        <dbReference type="Proteomes" id="UP000799118"/>
    </source>
</evidence>
<feature type="compositionally biased region" description="Polar residues" evidence="1">
    <location>
        <begin position="1"/>
        <end position="16"/>
    </location>
</feature>